<evidence type="ECO:0000313" key="1">
    <source>
        <dbReference type="EMBL" id="TGM46084.1"/>
    </source>
</evidence>
<dbReference type="RefSeq" id="WP_135660194.1">
    <property type="nucleotide sequence ID" value="NZ_RQHF01000035.1"/>
</dbReference>
<evidence type="ECO:0000313" key="2">
    <source>
        <dbReference type="Proteomes" id="UP000298112"/>
    </source>
</evidence>
<sequence>MKMRSHRLSILIILFLSLANCYFNPLVQTVVSPNEKESDNLFPALSILSLSESSFTVSVSGQLRDNDGATEPNIGLKVISRSSQIDGVDSTATTDIAGRFYMKLSTGTTEIALTKAGSPYYKFTLSITSPDDIRVTEMNGNPAGVEIAGLVAFDPGNPPSFFELTNSTPANNSTLTNAPSSLFFNFSDLLEIPGGSFSDWFALNILIFPAFSVESVGIAGSTISAMPYGFGSETTTYTILLGPGIRSQSGKTLTPRTVNFTCVSPCSP</sequence>
<gene>
    <name evidence="1" type="ORF">EHQ95_15640</name>
</gene>
<dbReference type="Proteomes" id="UP000298112">
    <property type="component" value="Unassembled WGS sequence"/>
</dbReference>
<protein>
    <recommendedName>
        <fullName evidence="3">Carboxypeptidase regulatory-like domain-containing protein</fullName>
    </recommendedName>
</protein>
<organism evidence="1 2">
    <name type="scientific">Leptospira vanthielii</name>
    <dbReference type="NCBI Taxonomy" id="293085"/>
    <lineage>
        <taxon>Bacteria</taxon>
        <taxon>Pseudomonadati</taxon>
        <taxon>Spirochaetota</taxon>
        <taxon>Spirochaetia</taxon>
        <taxon>Leptospirales</taxon>
        <taxon>Leptospiraceae</taxon>
        <taxon>Leptospira</taxon>
    </lineage>
</organism>
<keyword evidence="2" id="KW-1185">Reference proteome</keyword>
<dbReference type="EMBL" id="RQHF01000035">
    <property type="protein sequence ID" value="TGM46084.1"/>
    <property type="molecule type" value="Genomic_DNA"/>
</dbReference>
<proteinExistence type="predicted"/>
<accession>A0ABY2NJR3</accession>
<reference evidence="2" key="1">
    <citation type="journal article" date="2019" name="PLoS Negl. Trop. Dis.">
        <title>Revisiting the worldwide diversity of Leptospira species in the environment.</title>
        <authorList>
            <person name="Vincent A.T."/>
            <person name="Schiettekatte O."/>
            <person name="Bourhy P."/>
            <person name="Veyrier F.J."/>
            <person name="Picardeau M."/>
        </authorList>
    </citation>
    <scope>NUCLEOTIDE SEQUENCE [LARGE SCALE GENOMIC DNA]</scope>
    <source>
        <strain evidence="2">201601955</strain>
    </source>
</reference>
<dbReference type="InterPro" id="IPR008969">
    <property type="entry name" value="CarboxyPept-like_regulatory"/>
</dbReference>
<name>A0ABY2NJR3_9LEPT</name>
<evidence type="ECO:0008006" key="3">
    <source>
        <dbReference type="Google" id="ProtNLM"/>
    </source>
</evidence>
<comment type="caution">
    <text evidence="1">The sequence shown here is derived from an EMBL/GenBank/DDBJ whole genome shotgun (WGS) entry which is preliminary data.</text>
</comment>
<dbReference type="SUPFAM" id="SSF49464">
    <property type="entry name" value="Carboxypeptidase regulatory domain-like"/>
    <property type="match status" value="1"/>
</dbReference>